<keyword evidence="4 6" id="KW-0326">Glycosidase</keyword>
<dbReference type="SUPFAM" id="SSF48208">
    <property type="entry name" value="Six-hairpin glycosidases"/>
    <property type="match status" value="1"/>
</dbReference>
<keyword evidence="7" id="KW-0732">Signal</keyword>
<dbReference type="Proteomes" id="UP001419910">
    <property type="component" value="Unassembled WGS sequence"/>
</dbReference>
<feature type="chain" id="PRO_5044995761" description="Endoglucanase" evidence="7">
    <location>
        <begin position="24"/>
        <end position="609"/>
    </location>
</feature>
<evidence type="ECO:0000256" key="1">
    <source>
        <dbReference type="ARBA" id="ARBA00007072"/>
    </source>
</evidence>
<comment type="caution">
    <text evidence="10">The sequence shown here is derived from an EMBL/GenBank/DDBJ whole genome shotgun (WGS) entry which is preliminary data.</text>
</comment>
<dbReference type="CDD" id="cd02850">
    <property type="entry name" value="E_set_Cellulase_N"/>
    <property type="match status" value="1"/>
</dbReference>
<dbReference type="Gene3D" id="1.50.10.10">
    <property type="match status" value="1"/>
</dbReference>
<dbReference type="PROSITE" id="PS00698">
    <property type="entry name" value="GH9_3"/>
    <property type="match status" value="1"/>
</dbReference>
<evidence type="ECO:0000256" key="3">
    <source>
        <dbReference type="ARBA" id="ARBA00023277"/>
    </source>
</evidence>
<evidence type="ECO:0000256" key="7">
    <source>
        <dbReference type="RuleBase" id="RU361166"/>
    </source>
</evidence>
<dbReference type="EC" id="3.2.1.4" evidence="7"/>
<proteinExistence type="inferred from homology"/>
<feature type="active site" evidence="6">
    <location>
        <position position="580"/>
    </location>
</feature>
<dbReference type="Pfam" id="PF02927">
    <property type="entry name" value="CelD_N"/>
    <property type="match status" value="1"/>
</dbReference>
<feature type="signal peptide" evidence="7">
    <location>
        <begin position="1"/>
        <end position="23"/>
    </location>
</feature>
<keyword evidence="5 6" id="KW-0624">Polysaccharide degradation</keyword>
<dbReference type="InterPro" id="IPR033126">
    <property type="entry name" value="Glyco_hydro_9_Asp/Glu_AS"/>
</dbReference>
<reference evidence="10 11" key="1">
    <citation type="submission" date="2024-05" db="EMBL/GenBank/DDBJ databases">
        <authorList>
            <person name="Liu Q."/>
            <person name="Xin Y.-H."/>
        </authorList>
    </citation>
    <scope>NUCLEOTIDE SEQUENCE [LARGE SCALE GENOMIC DNA]</scope>
    <source>
        <strain evidence="10 11">CGMCC 1.10181</strain>
    </source>
</reference>
<dbReference type="InterPro" id="IPR012341">
    <property type="entry name" value="6hp_glycosidase-like_sf"/>
</dbReference>
<dbReference type="Gene3D" id="2.60.40.10">
    <property type="entry name" value="Immunoglobulins"/>
    <property type="match status" value="1"/>
</dbReference>
<name>A0ABU9Y4E4_9SPHN</name>
<evidence type="ECO:0000313" key="10">
    <source>
        <dbReference type="EMBL" id="MEN2790672.1"/>
    </source>
</evidence>
<evidence type="ECO:0000256" key="6">
    <source>
        <dbReference type="PROSITE-ProRule" id="PRU10060"/>
    </source>
</evidence>
<dbReference type="SUPFAM" id="SSF81296">
    <property type="entry name" value="E set domains"/>
    <property type="match status" value="1"/>
</dbReference>
<accession>A0ABU9Y4E4</accession>
<sequence>MPIRSAAAILGTLAFVAGRPIIAADVPATVHVNQLGFEPASVKRAIVNDPATTPLPWRLLDAEGATIAQGVTKVIGDDAASGDHAHQIDFSQVATQGIYRLQVGTSESRPFPVAPGIYKPLQYAALNYFYQTRAGIAIEARYAGGATWARPAGHPKEVAPCFSGRDDRGNDWPGCDYALDVTGGWYDAGDQGKYVVNGGIALWTLQNLYEREAAGSAPSPFADGKVKIPEAGNGRNDLLDEARWEMNFLLAMQVPEGKHIKVPVGLQKWGAPLVLTDVDASGMAHHKVADRAWTPLPTAPAADPQPRLLYPPSTAATLNLAATAAQCARIWRAIDPPFAARCLAASERAFKAALRNPEVYAPNSFTGSGGYGDTHLADEFYWAAAELFVTTGASAYRDAVTHMAQFIAPLSEPSWSSTAALGTIALATIPNTLAPEEVAAQRALIVAAADHFLAEEKQSGYRIPFAGTAYVWGSNGSLLNRAMILALAERLTGEARYREAVVDVMDYVLGRNPLDQSYVAGFGANPVHNPHHRFWAHSLDPRMPPPPPGVLSGGPNSTAMVDTIASTMKGKCAPQRCWTDKAYAFSMNEVAINWNAPLFWVTAYLDEPR</sequence>
<dbReference type="InterPro" id="IPR001701">
    <property type="entry name" value="Glyco_hydro_9"/>
</dbReference>
<evidence type="ECO:0000256" key="2">
    <source>
        <dbReference type="ARBA" id="ARBA00022801"/>
    </source>
</evidence>
<dbReference type="PANTHER" id="PTHR22298">
    <property type="entry name" value="ENDO-1,4-BETA-GLUCANASE"/>
    <property type="match status" value="1"/>
</dbReference>
<evidence type="ECO:0000256" key="4">
    <source>
        <dbReference type="ARBA" id="ARBA00023295"/>
    </source>
</evidence>
<dbReference type="RefSeq" id="WP_343889995.1">
    <property type="nucleotide sequence ID" value="NZ_BAAAEH010000028.1"/>
</dbReference>
<comment type="similarity">
    <text evidence="1 6 7">Belongs to the glycosyl hydrolase 9 (cellulase E) family.</text>
</comment>
<gene>
    <name evidence="10" type="ORF">ABC974_13615</name>
</gene>
<dbReference type="InterPro" id="IPR014756">
    <property type="entry name" value="Ig_E-set"/>
</dbReference>
<keyword evidence="2 6" id="KW-0378">Hydrolase</keyword>
<dbReference type="InterPro" id="IPR013783">
    <property type="entry name" value="Ig-like_fold"/>
</dbReference>
<evidence type="ECO:0000313" key="11">
    <source>
        <dbReference type="Proteomes" id="UP001419910"/>
    </source>
</evidence>
<evidence type="ECO:0000259" key="8">
    <source>
        <dbReference type="Pfam" id="PF00759"/>
    </source>
</evidence>
<dbReference type="InterPro" id="IPR008928">
    <property type="entry name" value="6-hairpin_glycosidase_sf"/>
</dbReference>
<keyword evidence="3 6" id="KW-0119">Carbohydrate metabolism</keyword>
<comment type="catalytic activity">
    <reaction evidence="7">
        <text>Endohydrolysis of (1-&gt;4)-beta-D-glucosidic linkages in cellulose, lichenin and cereal beta-D-glucans.</text>
        <dbReference type="EC" id="3.2.1.4"/>
    </reaction>
</comment>
<keyword evidence="11" id="KW-1185">Reference proteome</keyword>
<keyword evidence="7" id="KW-0136">Cellulose degradation</keyword>
<evidence type="ECO:0000256" key="5">
    <source>
        <dbReference type="ARBA" id="ARBA00023326"/>
    </source>
</evidence>
<dbReference type="GO" id="GO:0016787">
    <property type="term" value="F:hydrolase activity"/>
    <property type="evidence" value="ECO:0007669"/>
    <property type="project" value="UniProtKB-KW"/>
</dbReference>
<dbReference type="Pfam" id="PF00759">
    <property type="entry name" value="Glyco_hydro_9"/>
    <property type="match status" value="1"/>
</dbReference>
<dbReference type="InterPro" id="IPR004197">
    <property type="entry name" value="Cellulase_Ig-like"/>
</dbReference>
<feature type="domain" description="Cellulase Ig-like" evidence="9">
    <location>
        <begin position="28"/>
        <end position="107"/>
    </location>
</feature>
<protein>
    <recommendedName>
        <fullName evidence="7">Endoglucanase</fullName>
        <ecNumber evidence="7">3.2.1.4</ecNumber>
    </recommendedName>
</protein>
<feature type="active site" evidence="6">
    <location>
        <position position="589"/>
    </location>
</feature>
<evidence type="ECO:0000259" key="9">
    <source>
        <dbReference type="Pfam" id="PF02927"/>
    </source>
</evidence>
<organism evidence="10 11">
    <name type="scientific">Sphingomonas oligophenolica</name>
    <dbReference type="NCBI Taxonomy" id="301154"/>
    <lineage>
        <taxon>Bacteria</taxon>
        <taxon>Pseudomonadati</taxon>
        <taxon>Pseudomonadota</taxon>
        <taxon>Alphaproteobacteria</taxon>
        <taxon>Sphingomonadales</taxon>
        <taxon>Sphingomonadaceae</taxon>
        <taxon>Sphingomonas</taxon>
    </lineage>
</organism>
<feature type="domain" description="Glycoside hydrolase family 9" evidence="8">
    <location>
        <begin position="118"/>
        <end position="601"/>
    </location>
</feature>
<dbReference type="EMBL" id="JBDIME010000011">
    <property type="protein sequence ID" value="MEN2790672.1"/>
    <property type="molecule type" value="Genomic_DNA"/>
</dbReference>